<keyword evidence="1" id="KW-0732">Signal</keyword>
<dbReference type="EMBL" id="JACWZY010000007">
    <property type="protein sequence ID" value="MBD2701262.1"/>
    <property type="molecule type" value="Genomic_DNA"/>
</dbReference>
<accession>A0A927ATW3</accession>
<evidence type="ECO:0000259" key="2">
    <source>
        <dbReference type="Pfam" id="PF20243"/>
    </source>
</evidence>
<reference evidence="3" key="1">
    <citation type="submission" date="2020-09" db="EMBL/GenBank/DDBJ databases">
        <authorList>
            <person name="Kim M.K."/>
        </authorList>
    </citation>
    <scope>NUCLEOTIDE SEQUENCE</scope>
    <source>
        <strain evidence="3">BT702</strain>
    </source>
</reference>
<dbReference type="Pfam" id="PF20243">
    <property type="entry name" value="MbnP"/>
    <property type="match status" value="1"/>
</dbReference>
<dbReference type="InterPro" id="IPR046863">
    <property type="entry name" value="MbnP-like_dom"/>
</dbReference>
<dbReference type="PROSITE" id="PS51257">
    <property type="entry name" value="PROKAR_LIPOPROTEIN"/>
    <property type="match status" value="1"/>
</dbReference>
<dbReference type="AlphaFoldDB" id="A0A927ATW3"/>
<comment type="caution">
    <text evidence="3">The sequence shown here is derived from an EMBL/GenBank/DDBJ whole genome shotgun (WGS) entry which is preliminary data.</text>
</comment>
<evidence type="ECO:0000256" key="1">
    <source>
        <dbReference type="SAM" id="SignalP"/>
    </source>
</evidence>
<evidence type="ECO:0000313" key="4">
    <source>
        <dbReference type="Proteomes" id="UP000598820"/>
    </source>
</evidence>
<organism evidence="3 4">
    <name type="scientific">Spirosoma profusum</name>
    <dbReference type="NCBI Taxonomy" id="2771354"/>
    <lineage>
        <taxon>Bacteria</taxon>
        <taxon>Pseudomonadati</taxon>
        <taxon>Bacteroidota</taxon>
        <taxon>Cytophagia</taxon>
        <taxon>Cytophagales</taxon>
        <taxon>Cytophagaceae</taxon>
        <taxon>Spirosoma</taxon>
    </lineage>
</organism>
<name>A0A927ATW3_9BACT</name>
<feature type="signal peptide" evidence="1">
    <location>
        <begin position="1"/>
        <end position="23"/>
    </location>
</feature>
<keyword evidence="4" id="KW-1185">Reference proteome</keyword>
<proteinExistence type="predicted"/>
<evidence type="ECO:0000313" key="3">
    <source>
        <dbReference type="EMBL" id="MBD2701262.1"/>
    </source>
</evidence>
<feature type="chain" id="PRO_5037554366" description="Copper-binding protein MbnP-like domain-containing protein" evidence="1">
    <location>
        <begin position="24"/>
        <end position="269"/>
    </location>
</feature>
<dbReference type="RefSeq" id="WP_190887105.1">
    <property type="nucleotide sequence ID" value="NZ_JACWZY010000007.1"/>
</dbReference>
<gene>
    <name evidence="3" type="ORF">IC229_11485</name>
</gene>
<protein>
    <recommendedName>
        <fullName evidence="2">Copper-binding protein MbnP-like domain-containing protein</fullName>
    </recommendedName>
</protein>
<dbReference type="Proteomes" id="UP000598820">
    <property type="component" value="Unassembled WGS sequence"/>
</dbReference>
<sequence length="269" mass="29582">MRQSIFLLLLVSSLLGAFFQACQNNVGTVETGFITLRFDNVAGNQELKLGTSTYQNAVGESFTVSKFNYYVSNFRLKRTDGTEYVVPQNNSYFLIQEDKPESQTFTLANLPAGDYKSVSFLIGVDSLRSLADIGQRTGVLDPGLGTHDAMYWDWNSGYIFLKLEGTSSAVPSAQNNQFFYHIGGFGGGYNGKKTINNLRTITVPFGGDVASVTATSTPKINLTTDVLKVFNGNTTLSIAQHSSVMFENYSTTIADNYAQMVKYTNQTKQ</sequence>
<feature type="domain" description="Copper-binding protein MbnP-like" evidence="2">
    <location>
        <begin position="32"/>
        <end position="245"/>
    </location>
</feature>